<proteinExistence type="predicted"/>
<name>A0A7G6Y5P0_9MICO</name>
<protein>
    <submittedName>
        <fullName evidence="1">Uncharacterized protein</fullName>
    </submittedName>
</protein>
<gene>
    <name evidence="1" type="ORF">F1C12_00690</name>
</gene>
<organism evidence="1 2">
    <name type="scientific">Leifsonia shinshuensis</name>
    <dbReference type="NCBI Taxonomy" id="150026"/>
    <lineage>
        <taxon>Bacteria</taxon>
        <taxon>Bacillati</taxon>
        <taxon>Actinomycetota</taxon>
        <taxon>Actinomycetes</taxon>
        <taxon>Micrococcales</taxon>
        <taxon>Microbacteriaceae</taxon>
        <taxon>Leifsonia</taxon>
    </lineage>
</organism>
<evidence type="ECO:0000313" key="1">
    <source>
        <dbReference type="EMBL" id="QNE33805.1"/>
    </source>
</evidence>
<reference evidence="2" key="1">
    <citation type="submission" date="2019-09" db="EMBL/GenBank/DDBJ databases">
        <title>Antimicrobial potential of Antarctic Bacteria.</title>
        <authorList>
            <person name="Benaud N."/>
            <person name="Edwards R.J."/>
            <person name="Ferrari B.C."/>
        </authorList>
    </citation>
    <scope>NUCLEOTIDE SEQUENCE [LARGE SCALE GENOMIC DNA]</scope>
    <source>
        <strain evidence="2">INR9</strain>
    </source>
</reference>
<dbReference type="AlphaFoldDB" id="A0A7G6Y5P0"/>
<sequence length="111" mass="11413">MSWLADLIEEAVQDVSGTVDSTIHAIDGAVHQAAKTLLDAALPPAVHAQYGLVKSANWVVMQGAVTAVYVTLSSANVAAGLSGAVEKKVTAGLEHIASKNDYTRAVDSIAV</sequence>
<dbReference type="KEGG" id="lse:F1C12_00690"/>
<dbReference type="EMBL" id="CP043641">
    <property type="protein sequence ID" value="QNE33805.1"/>
    <property type="molecule type" value="Genomic_DNA"/>
</dbReference>
<accession>A0A7G6Y5P0</accession>
<evidence type="ECO:0000313" key="2">
    <source>
        <dbReference type="Proteomes" id="UP000515511"/>
    </source>
</evidence>
<dbReference type="Proteomes" id="UP000515511">
    <property type="component" value="Chromosome"/>
</dbReference>
<dbReference type="RefSeq" id="WP_185276975.1">
    <property type="nucleotide sequence ID" value="NZ_CP043641.1"/>
</dbReference>